<accession>A0AAV2IHD9</accession>
<evidence type="ECO:0000256" key="5">
    <source>
        <dbReference type="SAM" id="Phobius"/>
    </source>
</evidence>
<evidence type="ECO:0000256" key="3">
    <source>
        <dbReference type="ARBA" id="ARBA00022989"/>
    </source>
</evidence>
<feature type="domain" description="ABC-2 type transporter transmembrane" evidence="6">
    <location>
        <begin position="2"/>
        <end position="95"/>
    </location>
</feature>
<keyword evidence="3 5" id="KW-1133">Transmembrane helix</keyword>
<comment type="subcellular location">
    <subcellularLocation>
        <location evidence="1">Membrane</location>
        <topology evidence="1">Multi-pass membrane protein</topology>
    </subcellularLocation>
</comment>
<proteinExistence type="predicted"/>
<name>A0AAV2IHD9_LYMST</name>
<dbReference type="Proteomes" id="UP001497497">
    <property type="component" value="Unassembled WGS sequence"/>
</dbReference>
<evidence type="ECO:0000256" key="4">
    <source>
        <dbReference type="ARBA" id="ARBA00023136"/>
    </source>
</evidence>
<comment type="caution">
    <text evidence="7">The sequence shown here is derived from an EMBL/GenBank/DDBJ whole genome shotgun (WGS) entry which is preliminary data.</text>
</comment>
<evidence type="ECO:0000259" key="6">
    <source>
        <dbReference type="Pfam" id="PF12698"/>
    </source>
</evidence>
<dbReference type="Pfam" id="PF12698">
    <property type="entry name" value="ABC2_membrane_3"/>
    <property type="match status" value="1"/>
</dbReference>
<keyword evidence="4 5" id="KW-0472">Membrane</keyword>
<reference evidence="7 8" key="1">
    <citation type="submission" date="2024-04" db="EMBL/GenBank/DDBJ databases">
        <authorList>
            <consortium name="Genoscope - CEA"/>
            <person name="William W."/>
        </authorList>
    </citation>
    <scope>NUCLEOTIDE SEQUENCE [LARGE SCALE GENOMIC DNA]</scope>
</reference>
<dbReference type="AlphaFoldDB" id="A0AAV2IHD9"/>
<feature type="transmembrane region" description="Helical" evidence="5">
    <location>
        <begin position="53"/>
        <end position="72"/>
    </location>
</feature>
<dbReference type="EMBL" id="CAXITT010000784">
    <property type="protein sequence ID" value="CAL1546215.1"/>
    <property type="molecule type" value="Genomic_DNA"/>
</dbReference>
<dbReference type="GO" id="GO:0016020">
    <property type="term" value="C:membrane"/>
    <property type="evidence" value="ECO:0007669"/>
    <property type="project" value="UniProtKB-SubCell"/>
</dbReference>
<organism evidence="7 8">
    <name type="scientific">Lymnaea stagnalis</name>
    <name type="common">Great pond snail</name>
    <name type="synonym">Helix stagnalis</name>
    <dbReference type="NCBI Taxonomy" id="6523"/>
    <lineage>
        <taxon>Eukaryota</taxon>
        <taxon>Metazoa</taxon>
        <taxon>Spiralia</taxon>
        <taxon>Lophotrochozoa</taxon>
        <taxon>Mollusca</taxon>
        <taxon>Gastropoda</taxon>
        <taxon>Heterobranchia</taxon>
        <taxon>Euthyneura</taxon>
        <taxon>Panpulmonata</taxon>
        <taxon>Hygrophila</taxon>
        <taxon>Lymnaeoidea</taxon>
        <taxon>Lymnaeidae</taxon>
        <taxon>Lymnaea</taxon>
    </lineage>
</organism>
<feature type="transmembrane region" description="Helical" evidence="5">
    <location>
        <begin position="15"/>
        <end position="41"/>
    </location>
</feature>
<evidence type="ECO:0000313" key="8">
    <source>
        <dbReference type="Proteomes" id="UP001497497"/>
    </source>
</evidence>
<dbReference type="GO" id="GO:0140359">
    <property type="term" value="F:ABC-type transporter activity"/>
    <property type="evidence" value="ECO:0007669"/>
    <property type="project" value="InterPro"/>
</dbReference>
<protein>
    <recommendedName>
        <fullName evidence="6">ABC-2 type transporter transmembrane domain-containing protein</fullName>
    </recommendedName>
</protein>
<keyword evidence="8" id="KW-1185">Reference proteome</keyword>
<evidence type="ECO:0000256" key="2">
    <source>
        <dbReference type="ARBA" id="ARBA00022692"/>
    </source>
</evidence>
<evidence type="ECO:0000256" key="1">
    <source>
        <dbReference type="ARBA" id="ARBA00004141"/>
    </source>
</evidence>
<gene>
    <name evidence="7" type="ORF">GSLYS_00019592001</name>
</gene>
<sequence>IGAKHLQTLSGVNPFAYWLGNFFFDATIVAFIEMTIMLALLDRPFVYLAEGRWVALLAVFLLYAGAMLPFVYCTQLLFKRPANGVTAVILSNFIFGK</sequence>
<keyword evidence="2 5" id="KW-0812">Transmembrane</keyword>
<dbReference type="InterPro" id="IPR013525">
    <property type="entry name" value="ABC2_TM"/>
</dbReference>
<feature type="non-terminal residue" evidence="7">
    <location>
        <position position="1"/>
    </location>
</feature>
<evidence type="ECO:0000313" key="7">
    <source>
        <dbReference type="EMBL" id="CAL1546215.1"/>
    </source>
</evidence>